<evidence type="ECO:0000256" key="2">
    <source>
        <dbReference type="ARBA" id="ARBA00010621"/>
    </source>
</evidence>
<dbReference type="Pfam" id="PF02673">
    <property type="entry name" value="BacA"/>
    <property type="match status" value="1"/>
</dbReference>
<organism evidence="18 19">
    <name type="scientific">Lentzea roselyniae</name>
    <dbReference type="NCBI Taxonomy" id="531940"/>
    <lineage>
        <taxon>Bacteria</taxon>
        <taxon>Bacillati</taxon>
        <taxon>Actinomycetota</taxon>
        <taxon>Actinomycetes</taxon>
        <taxon>Pseudonocardiales</taxon>
        <taxon>Pseudonocardiaceae</taxon>
        <taxon>Lentzea</taxon>
    </lineage>
</organism>
<keyword evidence="6 17" id="KW-0812">Transmembrane</keyword>
<keyword evidence="7" id="KW-0378">Hydrolase</keyword>
<dbReference type="InterPro" id="IPR003824">
    <property type="entry name" value="UppP"/>
</dbReference>
<evidence type="ECO:0000256" key="9">
    <source>
        <dbReference type="ARBA" id="ARBA00022984"/>
    </source>
</evidence>
<evidence type="ECO:0000256" key="17">
    <source>
        <dbReference type="SAM" id="Phobius"/>
    </source>
</evidence>
<evidence type="ECO:0000256" key="6">
    <source>
        <dbReference type="ARBA" id="ARBA00022692"/>
    </source>
</evidence>
<keyword evidence="5" id="KW-1003">Cell membrane</keyword>
<feature type="transmembrane region" description="Helical" evidence="17">
    <location>
        <begin position="78"/>
        <end position="101"/>
    </location>
</feature>
<keyword evidence="9" id="KW-0573">Peptidoglycan synthesis</keyword>
<keyword evidence="10 17" id="KW-1133">Transmembrane helix</keyword>
<protein>
    <recommendedName>
        <fullName evidence="4">Undecaprenyl-diphosphatase</fullName>
        <ecNumber evidence="3">3.6.1.27</ecNumber>
    </recommendedName>
    <alternativeName>
        <fullName evidence="15">Bacitracin resistance protein</fullName>
    </alternativeName>
    <alternativeName>
        <fullName evidence="14">Undecaprenyl pyrophosphate phosphatase</fullName>
    </alternativeName>
</protein>
<keyword evidence="12" id="KW-0046">Antibiotic resistance</keyword>
<keyword evidence="19" id="KW-1185">Reference proteome</keyword>
<sequence>MPGKPAEAVTITVDGHRSTALPGTPSLGAALAAGLLLGFTRSAALRLALLFAVASSVTAEVIGLTLNGASSIKSTGPTTVQMLVGTLIAYALALAVIAGFLRYAGRHSLYPFTAYLLVLCGLVVTAVATGVLSAS</sequence>
<dbReference type="Proteomes" id="UP001500711">
    <property type="component" value="Unassembled WGS sequence"/>
</dbReference>
<gene>
    <name evidence="18" type="ORF">GCM10022267_78230</name>
</gene>
<evidence type="ECO:0000256" key="16">
    <source>
        <dbReference type="ARBA" id="ARBA00047594"/>
    </source>
</evidence>
<evidence type="ECO:0000256" key="11">
    <source>
        <dbReference type="ARBA" id="ARBA00023136"/>
    </source>
</evidence>
<feature type="transmembrane region" description="Helical" evidence="17">
    <location>
        <begin position="113"/>
        <end position="134"/>
    </location>
</feature>
<evidence type="ECO:0000313" key="18">
    <source>
        <dbReference type="EMBL" id="GAA3679774.1"/>
    </source>
</evidence>
<keyword evidence="8" id="KW-0133">Cell shape</keyword>
<evidence type="ECO:0000256" key="14">
    <source>
        <dbReference type="ARBA" id="ARBA00032707"/>
    </source>
</evidence>
<comment type="subcellular location">
    <subcellularLocation>
        <location evidence="1">Cell membrane</location>
        <topology evidence="1">Multi-pass membrane protein</topology>
    </subcellularLocation>
</comment>
<evidence type="ECO:0000256" key="12">
    <source>
        <dbReference type="ARBA" id="ARBA00023251"/>
    </source>
</evidence>
<evidence type="ECO:0000256" key="3">
    <source>
        <dbReference type="ARBA" id="ARBA00012374"/>
    </source>
</evidence>
<feature type="transmembrane region" description="Helical" evidence="17">
    <location>
        <begin position="47"/>
        <end position="66"/>
    </location>
</feature>
<keyword evidence="13" id="KW-0961">Cell wall biogenesis/degradation</keyword>
<evidence type="ECO:0000256" key="15">
    <source>
        <dbReference type="ARBA" id="ARBA00032932"/>
    </source>
</evidence>
<comment type="caution">
    <text evidence="18">The sequence shown here is derived from an EMBL/GenBank/DDBJ whole genome shotgun (WGS) entry which is preliminary data.</text>
</comment>
<dbReference type="EC" id="3.6.1.27" evidence="3"/>
<evidence type="ECO:0000256" key="4">
    <source>
        <dbReference type="ARBA" id="ARBA00021581"/>
    </source>
</evidence>
<evidence type="ECO:0000313" key="19">
    <source>
        <dbReference type="Proteomes" id="UP001500711"/>
    </source>
</evidence>
<evidence type="ECO:0000256" key="7">
    <source>
        <dbReference type="ARBA" id="ARBA00022801"/>
    </source>
</evidence>
<feature type="transmembrane region" description="Helical" evidence="17">
    <location>
        <begin position="20"/>
        <end position="40"/>
    </location>
</feature>
<evidence type="ECO:0000256" key="5">
    <source>
        <dbReference type="ARBA" id="ARBA00022475"/>
    </source>
</evidence>
<keyword evidence="11 17" id="KW-0472">Membrane</keyword>
<evidence type="ECO:0000256" key="13">
    <source>
        <dbReference type="ARBA" id="ARBA00023316"/>
    </source>
</evidence>
<reference evidence="19" key="1">
    <citation type="journal article" date="2019" name="Int. J. Syst. Evol. Microbiol.">
        <title>The Global Catalogue of Microorganisms (GCM) 10K type strain sequencing project: providing services to taxonomists for standard genome sequencing and annotation.</title>
        <authorList>
            <consortium name="The Broad Institute Genomics Platform"/>
            <consortium name="The Broad Institute Genome Sequencing Center for Infectious Disease"/>
            <person name="Wu L."/>
            <person name="Ma J."/>
        </authorList>
    </citation>
    <scope>NUCLEOTIDE SEQUENCE [LARGE SCALE GENOMIC DNA]</scope>
    <source>
        <strain evidence="19">JCM 17494</strain>
    </source>
</reference>
<name>A0ABP7C4P9_9PSEU</name>
<dbReference type="EMBL" id="BAABBE010000035">
    <property type="protein sequence ID" value="GAA3679774.1"/>
    <property type="molecule type" value="Genomic_DNA"/>
</dbReference>
<proteinExistence type="inferred from homology"/>
<evidence type="ECO:0000256" key="10">
    <source>
        <dbReference type="ARBA" id="ARBA00022989"/>
    </source>
</evidence>
<comment type="similarity">
    <text evidence="2">Belongs to the UppP family.</text>
</comment>
<evidence type="ECO:0000256" key="1">
    <source>
        <dbReference type="ARBA" id="ARBA00004651"/>
    </source>
</evidence>
<comment type="catalytic activity">
    <reaction evidence="16">
        <text>di-trans,octa-cis-undecaprenyl diphosphate + H2O = di-trans,octa-cis-undecaprenyl phosphate + phosphate + H(+)</text>
        <dbReference type="Rhea" id="RHEA:28094"/>
        <dbReference type="ChEBI" id="CHEBI:15377"/>
        <dbReference type="ChEBI" id="CHEBI:15378"/>
        <dbReference type="ChEBI" id="CHEBI:43474"/>
        <dbReference type="ChEBI" id="CHEBI:58405"/>
        <dbReference type="ChEBI" id="CHEBI:60392"/>
        <dbReference type="EC" id="3.6.1.27"/>
    </reaction>
</comment>
<accession>A0ABP7C4P9</accession>
<evidence type="ECO:0000256" key="8">
    <source>
        <dbReference type="ARBA" id="ARBA00022960"/>
    </source>
</evidence>